<evidence type="ECO:0000256" key="7">
    <source>
        <dbReference type="HAMAP-Rule" id="MF_00945"/>
    </source>
</evidence>
<gene>
    <name evidence="7 9" type="primary">nusA</name>
    <name evidence="9" type="ORF">CCAL9337_03145</name>
</gene>
<comment type="subcellular location">
    <subcellularLocation>
        <location evidence="7">Cytoplasm</location>
    </subcellularLocation>
</comment>
<dbReference type="InterPro" id="IPR025249">
    <property type="entry name" value="TF_NusA_KH_1st"/>
</dbReference>
<evidence type="ECO:0000313" key="9">
    <source>
        <dbReference type="EMBL" id="MBE3607728.1"/>
    </source>
</evidence>
<accession>A0AAW3ZWX0</accession>
<dbReference type="GO" id="GO:0005829">
    <property type="term" value="C:cytosol"/>
    <property type="evidence" value="ECO:0007669"/>
    <property type="project" value="TreeGrafter"/>
</dbReference>
<dbReference type="InterPro" id="IPR036555">
    <property type="entry name" value="NusA_N_sf"/>
</dbReference>
<keyword evidence="5 7" id="KW-0805">Transcription regulation</keyword>
<keyword evidence="1 7" id="KW-0806">Transcription termination</keyword>
<dbReference type="Proteomes" id="UP000650616">
    <property type="component" value="Unassembled WGS sequence"/>
</dbReference>
<dbReference type="RefSeq" id="WP_169937275.1">
    <property type="nucleotide sequence ID" value="NZ_CP012545.1"/>
</dbReference>
<dbReference type="GO" id="GO:0003723">
    <property type="term" value="F:RNA binding"/>
    <property type="evidence" value="ECO:0007669"/>
    <property type="project" value="UniProtKB-UniRule"/>
</dbReference>
<keyword evidence="6 7" id="KW-0804">Transcription</keyword>
<keyword evidence="3 7" id="KW-0889">Transcription antitermination</keyword>
<dbReference type="Pfam" id="PF23095">
    <property type="entry name" value="KH_NusA_C"/>
    <property type="match status" value="1"/>
</dbReference>
<dbReference type="Pfam" id="PF08529">
    <property type="entry name" value="NusA_N"/>
    <property type="match status" value="1"/>
</dbReference>
<name>A0AAW3ZWX0_9BACT</name>
<dbReference type="HAMAP" id="MF_00945_B">
    <property type="entry name" value="NusA_B"/>
    <property type="match status" value="1"/>
</dbReference>
<protein>
    <recommendedName>
        <fullName evidence="7">Transcription termination/antitermination protein NusA</fullName>
    </recommendedName>
</protein>
<dbReference type="Gene3D" id="3.30.300.20">
    <property type="match status" value="2"/>
</dbReference>
<dbReference type="CDD" id="cd02134">
    <property type="entry name" value="KH-II_NusA_rpt1"/>
    <property type="match status" value="1"/>
</dbReference>
<dbReference type="PANTHER" id="PTHR22648">
    <property type="entry name" value="TRANSCRIPTION TERMINATION FACTOR NUSA"/>
    <property type="match status" value="1"/>
</dbReference>
<evidence type="ECO:0000259" key="8">
    <source>
        <dbReference type="PROSITE" id="PS50126"/>
    </source>
</evidence>
<dbReference type="InterPro" id="IPR015946">
    <property type="entry name" value="KH_dom-like_a/b"/>
</dbReference>
<dbReference type="PANTHER" id="PTHR22648:SF0">
    <property type="entry name" value="TRANSCRIPTION TERMINATION_ANTITERMINATION PROTEIN NUSA"/>
    <property type="match status" value="1"/>
</dbReference>
<keyword evidence="10" id="KW-1185">Reference proteome</keyword>
<evidence type="ECO:0000256" key="4">
    <source>
        <dbReference type="ARBA" id="ARBA00022884"/>
    </source>
</evidence>
<evidence type="ECO:0000256" key="5">
    <source>
        <dbReference type="ARBA" id="ARBA00023015"/>
    </source>
</evidence>
<dbReference type="GO" id="GO:0003700">
    <property type="term" value="F:DNA-binding transcription factor activity"/>
    <property type="evidence" value="ECO:0007669"/>
    <property type="project" value="InterPro"/>
</dbReference>
<sequence>MERISDIIESIANEKGLDIEDVKERVKRAIVNTARHVYGEHYEYDVVIDANKTLKLYQKILILSNDDERLSEDNEHFISVKDAKNIDSSVEIGDELTYELSLDNLGRTAAQTLHKELEFHIQRLVEEKIFQKYEELVGHVVFGTVVRVDEQENTFVEIDELRAVLPRKYRIKGEKFKVGDVVKAVIRKVYTDKSLGIKVELSRTSPKFLEALLAAEVPEIKDGGIIIQSSARIPGERAKIALLSVSPNIDPIGATVGTKGVRINAVSKELKNENIDVVEYSAEPVIFITRAMSPAIISSVKIDGNKAIVSLVSEQKSKAIGKSGINIRLASMLTGYEIELNEIGGSAKTSGSENSEFTRDLRSLFGED</sequence>
<dbReference type="Pfam" id="PF13184">
    <property type="entry name" value="KH_NusA_1st"/>
    <property type="match status" value="1"/>
</dbReference>
<evidence type="ECO:0000256" key="2">
    <source>
        <dbReference type="ARBA" id="ARBA00022490"/>
    </source>
</evidence>
<dbReference type="CDD" id="cd22529">
    <property type="entry name" value="KH-II_NusA_rpt2"/>
    <property type="match status" value="1"/>
</dbReference>
<dbReference type="AlphaFoldDB" id="A0AAW3ZWX0"/>
<evidence type="ECO:0000256" key="3">
    <source>
        <dbReference type="ARBA" id="ARBA00022814"/>
    </source>
</evidence>
<dbReference type="SMART" id="SM00316">
    <property type="entry name" value="S1"/>
    <property type="match status" value="1"/>
</dbReference>
<dbReference type="InterPro" id="IPR058582">
    <property type="entry name" value="KH_NusA_2nd"/>
</dbReference>
<evidence type="ECO:0000313" key="10">
    <source>
        <dbReference type="Proteomes" id="UP000650616"/>
    </source>
</evidence>
<dbReference type="EMBL" id="LIWG01000002">
    <property type="protein sequence ID" value="MBE3607728.1"/>
    <property type="molecule type" value="Genomic_DNA"/>
</dbReference>
<dbReference type="SUPFAM" id="SSF69705">
    <property type="entry name" value="Transcription factor NusA, N-terminal domain"/>
    <property type="match status" value="1"/>
</dbReference>
<comment type="caution">
    <text evidence="9">The sequence shown here is derived from an EMBL/GenBank/DDBJ whole genome shotgun (WGS) entry which is preliminary data.</text>
</comment>
<feature type="domain" description="S1 motif" evidence="8">
    <location>
        <begin position="138"/>
        <end position="204"/>
    </location>
</feature>
<dbReference type="GO" id="GO:0031564">
    <property type="term" value="P:transcription antitermination"/>
    <property type="evidence" value="ECO:0007669"/>
    <property type="project" value="UniProtKB-UniRule"/>
</dbReference>
<dbReference type="FunFam" id="3.30.300.20:FF:000002">
    <property type="entry name" value="Transcription termination/antitermination protein NusA"/>
    <property type="match status" value="1"/>
</dbReference>
<proteinExistence type="inferred from homology"/>
<keyword evidence="4 7" id="KW-0694">RNA-binding</keyword>
<comment type="subunit">
    <text evidence="7">Monomer. Binds directly to the core enzyme of the DNA-dependent RNA polymerase and to nascent RNA.</text>
</comment>
<keyword evidence="2 7" id="KW-0963">Cytoplasm</keyword>
<comment type="similarity">
    <text evidence="7">Belongs to the NusA family.</text>
</comment>
<dbReference type="NCBIfam" id="TIGR01953">
    <property type="entry name" value="NusA"/>
    <property type="match status" value="1"/>
</dbReference>
<dbReference type="SUPFAM" id="SSF54814">
    <property type="entry name" value="Prokaryotic type KH domain (KH-domain type II)"/>
    <property type="match status" value="2"/>
</dbReference>
<reference evidence="9 10" key="1">
    <citation type="submission" date="2015-08" db="EMBL/GenBank/DDBJ databases">
        <title>Comparative genomics of the Campylobacter concisus group.</title>
        <authorList>
            <person name="Yee E."/>
            <person name="Chapman M.H."/>
            <person name="Huynh S."/>
            <person name="Bono J.L."/>
            <person name="On S.L."/>
            <person name="St Leger J."/>
            <person name="Foster G."/>
            <person name="Parker C.T."/>
            <person name="Miller W.G."/>
        </authorList>
    </citation>
    <scope>NUCLEOTIDE SEQUENCE [LARGE SCALE GENOMIC DNA]</scope>
    <source>
        <strain evidence="9 10">RM9337</strain>
    </source>
</reference>
<dbReference type="SUPFAM" id="SSF50249">
    <property type="entry name" value="Nucleic acid-binding proteins"/>
    <property type="match status" value="1"/>
</dbReference>
<evidence type="ECO:0000256" key="1">
    <source>
        <dbReference type="ARBA" id="ARBA00022472"/>
    </source>
</evidence>
<dbReference type="InterPro" id="IPR013735">
    <property type="entry name" value="TF_NusA_N"/>
</dbReference>
<organism evidence="9 10">
    <name type="scientific">Campylobacter californiensis</name>
    <dbReference type="NCBI Taxonomy" id="1032243"/>
    <lineage>
        <taxon>Bacteria</taxon>
        <taxon>Pseudomonadati</taxon>
        <taxon>Campylobacterota</taxon>
        <taxon>Epsilonproteobacteria</taxon>
        <taxon>Campylobacterales</taxon>
        <taxon>Campylobacteraceae</taxon>
        <taxon>Campylobacter</taxon>
    </lineage>
</organism>
<dbReference type="InterPro" id="IPR030842">
    <property type="entry name" value="TF_NusA_bacterial"/>
</dbReference>
<dbReference type="PROSITE" id="PS50126">
    <property type="entry name" value="S1"/>
    <property type="match status" value="1"/>
</dbReference>
<evidence type="ECO:0000256" key="6">
    <source>
        <dbReference type="ARBA" id="ARBA00023163"/>
    </source>
</evidence>
<dbReference type="InterPro" id="IPR010213">
    <property type="entry name" value="TF_NusA"/>
</dbReference>
<dbReference type="GO" id="GO:0006353">
    <property type="term" value="P:DNA-templated transcription termination"/>
    <property type="evidence" value="ECO:0007669"/>
    <property type="project" value="UniProtKB-UniRule"/>
</dbReference>
<comment type="function">
    <text evidence="7">Participates in both transcription termination and antitermination.</text>
</comment>
<dbReference type="Gene3D" id="3.30.1480.10">
    <property type="entry name" value="NusA, N-terminal domain"/>
    <property type="match status" value="1"/>
</dbReference>
<dbReference type="InterPro" id="IPR012340">
    <property type="entry name" value="NA-bd_OB-fold"/>
</dbReference>
<dbReference type="Gene3D" id="2.40.50.140">
    <property type="entry name" value="Nucleic acid-binding proteins"/>
    <property type="match status" value="1"/>
</dbReference>
<dbReference type="InterPro" id="IPR003029">
    <property type="entry name" value="S1_domain"/>
</dbReference>
<dbReference type="InterPro" id="IPR009019">
    <property type="entry name" value="KH_sf_prok-type"/>
</dbReference>